<dbReference type="CDD" id="cd07995">
    <property type="entry name" value="TPK"/>
    <property type="match status" value="1"/>
</dbReference>
<protein>
    <recommendedName>
        <fullName evidence="5">Thiamine diphosphokinase</fullName>
        <ecNumber evidence="5">2.7.6.2</ecNumber>
    </recommendedName>
</protein>
<feature type="domain" description="Thiamin pyrophosphokinase thiamin-binding" evidence="6">
    <location>
        <begin position="144"/>
        <end position="210"/>
    </location>
</feature>
<dbReference type="GO" id="GO:0004788">
    <property type="term" value="F:thiamine diphosphokinase activity"/>
    <property type="evidence" value="ECO:0007669"/>
    <property type="project" value="UniProtKB-EC"/>
</dbReference>
<dbReference type="RefSeq" id="WP_090140652.1">
    <property type="nucleotide sequence ID" value="NZ_DAWDAH010000011.1"/>
</dbReference>
<dbReference type="Gene3D" id="3.40.50.10240">
    <property type="entry name" value="Thiamin pyrophosphokinase, catalytic domain"/>
    <property type="match status" value="1"/>
</dbReference>
<evidence type="ECO:0000256" key="3">
    <source>
        <dbReference type="ARBA" id="ARBA00022777"/>
    </source>
</evidence>
<dbReference type="EMBL" id="JBBMER010000001">
    <property type="protein sequence ID" value="MEQ2378465.1"/>
    <property type="molecule type" value="Genomic_DNA"/>
</dbReference>
<proteinExistence type="predicted"/>
<dbReference type="Pfam" id="PF04265">
    <property type="entry name" value="TPK_B1_binding"/>
    <property type="match status" value="1"/>
</dbReference>
<keyword evidence="1 7" id="KW-0808">Transferase</keyword>
<dbReference type="InterPro" id="IPR006282">
    <property type="entry name" value="Thi_PPkinase"/>
</dbReference>
<dbReference type="Proteomes" id="UP001442364">
    <property type="component" value="Unassembled WGS sequence"/>
</dbReference>
<dbReference type="InterPro" id="IPR053149">
    <property type="entry name" value="TPK"/>
</dbReference>
<evidence type="ECO:0000256" key="4">
    <source>
        <dbReference type="ARBA" id="ARBA00022840"/>
    </source>
</evidence>
<name>A0ABV1BRT3_9FIRM</name>
<accession>A0ABV1BRT3</accession>
<dbReference type="InterPro" id="IPR007371">
    <property type="entry name" value="TPK_catalytic"/>
</dbReference>
<dbReference type="NCBIfam" id="TIGR01378">
    <property type="entry name" value="thi_PPkinase"/>
    <property type="match status" value="1"/>
</dbReference>
<sequence>MSKALIVTGGSINVAWAKEWLDNQTFDYCIAADSGLEYADKLGLKVDYLLGDYDSVDKDVLDTYKSNTEFETYPKEKDYTDTHLAIMTALKKGATDIYILGATGTRMDHTITNIGNMKVVADCGKDCHIVDEHNYIYLLSEADGIHIIRKDSQYGRYVSIIPMSENVSLSLEGFKYTLDNYELKQGLSICQSNEVEDEQGIIKVHKGLIIVLETKD</sequence>
<evidence type="ECO:0000256" key="5">
    <source>
        <dbReference type="NCBIfam" id="TIGR01378"/>
    </source>
</evidence>
<dbReference type="Pfam" id="PF04263">
    <property type="entry name" value="TPK_catalytic"/>
    <property type="match status" value="1"/>
</dbReference>
<dbReference type="EC" id="2.7.6.2" evidence="5"/>
<dbReference type="PANTHER" id="PTHR41299">
    <property type="entry name" value="THIAMINE PYROPHOSPHOKINASE"/>
    <property type="match status" value="1"/>
</dbReference>
<evidence type="ECO:0000259" key="6">
    <source>
        <dbReference type="SMART" id="SM00983"/>
    </source>
</evidence>
<dbReference type="PANTHER" id="PTHR41299:SF1">
    <property type="entry name" value="THIAMINE PYROPHOSPHOKINASE"/>
    <property type="match status" value="1"/>
</dbReference>
<dbReference type="SMART" id="SM00983">
    <property type="entry name" value="TPK_B1_binding"/>
    <property type="match status" value="1"/>
</dbReference>
<evidence type="ECO:0000313" key="7">
    <source>
        <dbReference type="EMBL" id="MEQ2378465.1"/>
    </source>
</evidence>
<dbReference type="SUPFAM" id="SSF63999">
    <property type="entry name" value="Thiamin pyrophosphokinase, catalytic domain"/>
    <property type="match status" value="1"/>
</dbReference>
<keyword evidence="8" id="KW-1185">Reference proteome</keyword>
<dbReference type="InterPro" id="IPR007373">
    <property type="entry name" value="Thiamin_PyroPKinase_B1-bd"/>
</dbReference>
<dbReference type="InterPro" id="IPR036759">
    <property type="entry name" value="TPK_catalytic_sf"/>
</dbReference>
<keyword evidence="4" id="KW-0067">ATP-binding</keyword>
<keyword evidence="2" id="KW-0547">Nucleotide-binding</keyword>
<keyword evidence="3" id="KW-0418">Kinase</keyword>
<evidence type="ECO:0000256" key="2">
    <source>
        <dbReference type="ARBA" id="ARBA00022741"/>
    </source>
</evidence>
<evidence type="ECO:0000256" key="1">
    <source>
        <dbReference type="ARBA" id="ARBA00022679"/>
    </source>
</evidence>
<reference evidence="7 8" key="1">
    <citation type="submission" date="2024-03" db="EMBL/GenBank/DDBJ databases">
        <title>Human intestinal bacterial collection.</title>
        <authorList>
            <person name="Pauvert C."/>
            <person name="Hitch T.C.A."/>
            <person name="Clavel T."/>
        </authorList>
    </citation>
    <scope>NUCLEOTIDE SEQUENCE [LARGE SCALE GENOMIC DNA]</scope>
    <source>
        <strain evidence="7 8">CLA-AA-H255</strain>
    </source>
</reference>
<dbReference type="InterPro" id="IPR036371">
    <property type="entry name" value="TPK_B1-bd_sf"/>
</dbReference>
<gene>
    <name evidence="7" type="ORF">WMO14_01010</name>
</gene>
<comment type="caution">
    <text evidence="7">The sequence shown here is derived from an EMBL/GenBank/DDBJ whole genome shotgun (WGS) entry which is preliminary data.</text>
</comment>
<evidence type="ECO:0000313" key="8">
    <source>
        <dbReference type="Proteomes" id="UP001442364"/>
    </source>
</evidence>
<organism evidence="7 8">
    <name type="scientific">[Lactobacillus] rogosae</name>
    <dbReference type="NCBI Taxonomy" id="706562"/>
    <lineage>
        <taxon>Bacteria</taxon>
        <taxon>Bacillati</taxon>
        <taxon>Bacillota</taxon>
        <taxon>Clostridia</taxon>
        <taxon>Lachnospirales</taxon>
        <taxon>Lachnospiraceae</taxon>
        <taxon>Lachnospira</taxon>
    </lineage>
</organism>
<dbReference type="SUPFAM" id="SSF63862">
    <property type="entry name" value="Thiamin pyrophosphokinase, substrate-binding domain"/>
    <property type="match status" value="1"/>
</dbReference>